<dbReference type="GO" id="GO:0005829">
    <property type="term" value="C:cytosol"/>
    <property type="evidence" value="ECO:0007669"/>
    <property type="project" value="TreeGrafter"/>
</dbReference>
<dbReference type="InterPro" id="IPR016024">
    <property type="entry name" value="ARM-type_fold"/>
</dbReference>
<keyword evidence="2" id="KW-0819">tRNA processing</keyword>
<dbReference type="PANTHER" id="PTHR14387:SF0">
    <property type="entry name" value="DUF2428 DOMAIN-CONTAINING PROTEIN"/>
    <property type="match status" value="1"/>
</dbReference>
<dbReference type="Pfam" id="PF25151">
    <property type="entry name" value="TPR_Trm732_C"/>
    <property type="match status" value="1"/>
</dbReference>
<dbReference type="InterPro" id="IPR051954">
    <property type="entry name" value="tRNA_methyltransferase_THADA"/>
</dbReference>
<organism evidence="6">
    <name type="scientific">Arcella intermedia</name>
    <dbReference type="NCBI Taxonomy" id="1963864"/>
    <lineage>
        <taxon>Eukaryota</taxon>
        <taxon>Amoebozoa</taxon>
        <taxon>Tubulinea</taxon>
        <taxon>Elardia</taxon>
        <taxon>Arcellinida</taxon>
        <taxon>Sphaerothecina</taxon>
        <taxon>Arcellidae</taxon>
        <taxon>Arcella</taxon>
    </lineage>
</organism>
<dbReference type="Gene3D" id="1.25.10.10">
    <property type="entry name" value="Leucine-rich Repeat Variant"/>
    <property type="match status" value="1"/>
</dbReference>
<dbReference type="PANTHER" id="PTHR14387">
    <property type="entry name" value="THADA/DEATH RECEPTOR INTERACTING PROTEIN"/>
    <property type="match status" value="1"/>
</dbReference>
<evidence type="ECO:0000256" key="2">
    <source>
        <dbReference type="ARBA" id="ARBA00022694"/>
    </source>
</evidence>
<evidence type="ECO:0000313" key="6">
    <source>
        <dbReference type="EMBL" id="NDV29015.1"/>
    </source>
</evidence>
<name>A0A6B2KWL8_9EUKA</name>
<dbReference type="SUPFAM" id="SSF48371">
    <property type="entry name" value="ARM repeat"/>
    <property type="match status" value="1"/>
</dbReference>
<protein>
    <submittedName>
        <fullName evidence="6">Uncharacterized protein</fullName>
    </submittedName>
</protein>
<dbReference type="GO" id="GO:0030488">
    <property type="term" value="P:tRNA methylation"/>
    <property type="evidence" value="ECO:0007669"/>
    <property type="project" value="TreeGrafter"/>
</dbReference>
<dbReference type="InterPro" id="IPR056842">
    <property type="entry name" value="THADA-like_TPR_C"/>
</dbReference>
<feature type="domain" description="tRNA (32-2'-O)-methyltransferase regulator THADA-like TPR repeats region" evidence="4">
    <location>
        <begin position="111"/>
        <end position="378"/>
    </location>
</feature>
<dbReference type="Pfam" id="PF25150">
    <property type="entry name" value="TPR_Trm732"/>
    <property type="match status" value="1"/>
</dbReference>
<dbReference type="InterPro" id="IPR056843">
    <property type="entry name" value="THADA-like_TPR"/>
</dbReference>
<evidence type="ECO:0000259" key="4">
    <source>
        <dbReference type="Pfam" id="PF25150"/>
    </source>
</evidence>
<comment type="similarity">
    <text evidence="1">Belongs to the THADA family.</text>
</comment>
<reference evidence="6" key="1">
    <citation type="journal article" date="2020" name="J. Eukaryot. Microbiol.">
        <title>De novo Sequencing, Assembly and Annotation of the Transcriptome for the Free-Living Testate Amoeba Arcella intermedia.</title>
        <authorList>
            <person name="Ribeiro G.M."/>
            <person name="Porfirio-Sousa A.L."/>
            <person name="Maurer-Alcala X.X."/>
            <person name="Katz L.A."/>
            <person name="Lahr D.J.G."/>
        </authorList>
    </citation>
    <scope>NUCLEOTIDE SEQUENCE</scope>
</reference>
<dbReference type="EMBL" id="GIBP01000046">
    <property type="protein sequence ID" value="NDV29015.1"/>
    <property type="molecule type" value="Transcribed_RNA"/>
</dbReference>
<evidence type="ECO:0000259" key="5">
    <source>
        <dbReference type="Pfam" id="PF25151"/>
    </source>
</evidence>
<accession>A0A6B2KWL8</accession>
<dbReference type="InterPro" id="IPR019442">
    <property type="entry name" value="THADA/TRM732_DUF2428"/>
</dbReference>
<evidence type="ECO:0000259" key="3">
    <source>
        <dbReference type="Pfam" id="PF10350"/>
    </source>
</evidence>
<proteinExistence type="inferred from homology"/>
<sequence length="1518" mass="173128">MFEIILEIHDSIKKECDGQQDEFIVSMTKKLLYLDWNTKGKYPMLITLVDRVGVEGFISLKANFLSDLFYAMCNATLRKQVTRLLEAFLKQSIKEHNNSKGGKGLESELYKLWIKQFVSALFSDVSFIGIVSYTLPCILNLFPKSLSFIIQEICSYKLDDSDTFTFVHIRSLLSVLKQARNLGLISADSLETLLPTALPSTSSPLSSLVKSGPSPLYSLLSKVVAHSEEGIKQDSLELICNSRKSTEVPTTFELSIFAAFLSHNMEESSSSFRQVKDVMFQRMIIRLLSAEKKNQRKSAQDIKYYDLFLNWTTSLLLSSIYPSASHFRMVNAIEFLHGLVDVFSSPETVTKKDFNQIINADAIMILFNTMWDYYQVNRNSAFEIMKKLKVPFPGFDNREALHLLVKQTLRRLNSPRLRECEGASLGLSIIFRKYVKESKWIVSIKQNDITIDPNPTKELEAQRSIVLLDSLLSVLKQHIHIATENLEFASVNAPMHGPLMGIRCILSDINFNDNECKINAPQWKELVSSIIETSLLVSETMWSHTHYITYRTTNEGSDMFLDPVQYSMDRISSQSQSVSLCAWMCLKEVSLVLSTLVEKIPLPTEGELAILSAEQIELIGNVLLEILLSVLHAGAIEKTFEGFQNICTHLLKSKNPELHSLPANWLKRLLSSVVDSTKLFKVTTRRSAGFPFAIRAILRSEAVTSTSKKLLNMALTELLSLAESKDGSQDTEERQVHSVNTIRAILRDKNLLEDITIFGEVLFKVALTLYNSNSWAVRNSATMLFSVLVSRGLGWKNYGELGGRIKEKRKGFTLSEFFNKVSGMDQFLLEQLKSSVQLENEQSKVEKHTPLYAILVLFSCLLPSRLVAREQPVTAAFVELIQRLSSNRVWKVREMAAKSLLPLISQEQLEDFIKNTVESIPKSEKLRVEQKISYNQVHGNLLQIYYLLQVHTQSIAYTEQKWFIHIYSSIVPQLQKLFWLLSVPCTVISSSLLSCLAEFVVLDSNLKDLDLSSPQFADFLNLYGNTLKYSLQIVDNSDSELHNFQNRSIAAKMLFHHSLYAFGRLEEMKTGEVVALFTKFVNDVDYEVRLVVMKLLRNFLKNNPTPKKEIDRESIQKELLRRFVAGVETHVDCVSYLLKILYLLQQPLPSSTWDSFYDLEADANIWSKISSLISENQSSSTKESSLKTLGYIIREFLVDTKRRKKLPNLSTVRLMFEQWSQYLQQYSNTDQPFDARNAALASIEQAEIRLDLLKEVTSVEMKKIITKAAIGQWITLITLLQDDDEELRRKAAKLVSTLTKTSQENKIELSLGIAPSLEAAFDYISSNFGNEEYLVDYFIKQLHVSLEDLKLNLKEEMVIFEVEKTNYYFEGVLISQLAANHLKKMMYANNIFVVDRLKLMKDKLFLVVKGLKDFLEELKGWNEKTAVPKALQPTFEEGIFSGLFNLMIGLHTTKQFYTAEELQIIKTNVDLLQGQSIHPILRYLSQTLFNPETSSEGCFIFSPFFLTSDFVAKIKLNN</sequence>
<feature type="domain" description="DUF2428" evidence="3">
    <location>
        <begin position="567"/>
        <end position="776"/>
    </location>
</feature>
<feature type="domain" description="tRNA (32-2'-O)-methyltransferase regulator THADA-like C-terminal TPR repeats region" evidence="5">
    <location>
        <begin position="778"/>
        <end position="947"/>
    </location>
</feature>
<dbReference type="Pfam" id="PF10350">
    <property type="entry name" value="DUF2428"/>
    <property type="match status" value="1"/>
</dbReference>
<evidence type="ECO:0000256" key="1">
    <source>
        <dbReference type="ARBA" id="ARBA00010409"/>
    </source>
</evidence>
<dbReference type="InterPro" id="IPR011989">
    <property type="entry name" value="ARM-like"/>
</dbReference>